<evidence type="ECO:0000313" key="1">
    <source>
        <dbReference type="EMBL" id="RDX61129.1"/>
    </source>
</evidence>
<dbReference type="Proteomes" id="UP000257109">
    <property type="component" value="Unassembled WGS sequence"/>
</dbReference>
<dbReference type="AlphaFoldDB" id="A0A371E522"/>
<keyword evidence="2" id="KW-1185">Reference proteome</keyword>
<dbReference type="EMBL" id="QJKJ01016336">
    <property type="protein sequence ID" value="RDX61129.1"/>
    <property type="molecule type" value="Genomic_DNA"/>
</dbReference>
<gene>
    <name evidence="1" type="ORF">CR513_60669</name>
</gene>
<comment type="caution">
    <text evidence="1">The sequence shown here is derived from an EMBL/GenBank/DDBJ whole genome shotgun (WGS) entry which is preliminary data.</text>
</comment>
<evidence type="ECO:0000313" key="2">
    <source>
        <dbReference type="Proteomes" id="UP000257109"/>
    </source>
</evidence>
<name>A0A371E522_MUCPR</name>
<accession>A0A371E522</accession>
<sequence>MAEDWRQEEEGRGETSTQLGRPFQIRESLRNCAYCLEQLDETIISKTWNSTHLKYYFIVINFALVKHPLVHLGPSAETLKHPSLRPHRAPLGPLNPKNGKCSSTQACAFVKYHSIHSNPSVETLKQ</sequence>
<protein>
    <submittedName>
        <fullName evidence="1">Uncharacterized protein</fullName>
    </submittedName>
</protein>
<reference evidence="1" key="1">
    <citation type="submission" date="2018-05" db="EMBL/GenBank/DDBJ databases">
        <title>Draft genome of Mucuna pruriens seed.</title>
        <authorList>
            <person name="Nnadi N.E."/>
            <person name="Vos R."/>
            <person name="Hasami M.H."/>
            <person name="Devisetty U.K."/>
            <person name="Aguiy J.C."/>
        </authorList>
    </citation>
    <scope>NUCLEOTIDE SEQUENCE [LARGE SCALE GENOMIC DNA]</scope>
    <source>
        <strain evidence="1">JCA_2017</strain>
    </source>
</reference>
<proteinExistence type="predicted"/>
<feature type="non-terminal residue" evidence="1">
    <location>
        <position position="1"/>
    </location>
</feature>
<organism evidence="1 2">
    <name type="scientific">Mucuna pruriens</name>
    <name type="common">Velvet bean</name>
    <name type="synonym">Dolichos pruriens</name>
    <dbReference type="NCBI Taxonomy" id="157652"/>
    <lineage>
        <taxon>Eukaryota</taxon>
        <taxon>Viridiplantae</taxon>
        <taxon>Streptophyta</taxon>
        <taxon>Embryophyta</taxon>
        <taxon>Tracheophyta</taxon>
        <taxon>Spermatophyta</taxon>
        <taxon>Magnoliopsida</taxon>
        <taxon>eudicotyledons</taxon>
        <taxon>Gunneridae</taxon>
        <taxon>Pentapetalae</taxon>
        <taxon>rosids</taxon>
        <taxon>fabids</taxon>
        <taxon>Fabales</taxon>
        <taxon>Fabaceae</taxon>
        <taxon>Papilionoideae</taxon>
        <taxon>50 kb inversion clade</taxon>
        <taxon>NPAAA clade</taxon>
        <taxon>indigoferoid/millettioid clade</taxon>
        <taxon>Phaseoleae</taxon>
        <taxon>Mucuna</taxon>
    </lineage>
</organism>